<dbReference type="InterPro" id="IPR027417">
    <property type="entry name" value="P-loop_NTPase"/>
</dbReference>
<dbReference type="InterPro" id="IPR011527">
    <property type="entry name" value="ABC1_TM_dom"/>
</dbReference>
<dbReference type="GO" id="GO:0005524">
    <property type="term" value="F:ATP binding"/>
    <property type="evidence" value="ECO:0007669"/>
    <property type="project" value="UniProtKB-KW"/>
</dbReference>
<feature type="region of interest" description="Disordered" evidence="7">
    <location>
        <begin position="379"/>
        <end position="400"/>
    </location>
</feature>
<evidence type="ECO:0000313" key="11">
    <source>
        <dbReference type="Proteomes" id="UP000197138"/>
    </source>
</evidence>
<sequence length="400" mass="44832">MWLQDSVMSAQENKTVTLVTHQVEFLTEVDWILFCWSSVRVKLRDLTGTTVNQGRREGIGDVGLKPLIDYFLVSRGTILLLSDTAAQLAFVRFQAAATYWLAVAVRLPNIKSSILIGASSDFSVLDFNIPFPLIFLIYSALEVIAVIAVMVSVAWKVLIVAIPAIVASKYIQGKYLSTARELIRINGTTKAPVLNYATETSLGVIIIRAFGMEQRFFSDLLIDYDAKIFFHSTAVSEWLVLRIEAPQNVTLFRAADLILLPRGNFMHISSEPEAIVEDHRPPSSRPSRGRIEHEDLKVQYRPNMPLVLKGISCIFREGSRVGIVGRTDRKLKDLRMELSIIPQEPILFRGRGTTNMDPLGLHSDHEIWEALEKCQLKPTISSPPGQLDSSDEYVHPQMGL</sequence>
<proteinExistence type="predicted"/>
<organism evidence="10 11">
    <name type="scientific">Punica granatum</name>
    <name type="common">Pomegranate</name>
    <dbReference type="NCBI Taxonomy" id="22663"/>
    <lineage>
        <taxon>Eukaryota</taxon>
        <taxon>Viridiplantae</taxon>
        <taxon>Streptophyta</taxon>
        <taxon>Embryophyta</taxon>
        <taxon>Tracheophyta</taxon>
        <taxon>Spermatophyta</taxon>
        <taxon>Magnoliopsida</taxon>
        <taxon>eudicotyledons</taxon>
        <taxon>Gunneridae</taxon>
        <taxon>Pentapetalae</taxon>
        <taxon>rosids</taxon>
        <taxon>malvids</taxon>
        <taxon>Myrtales</taxon>
        <taxon>Lythraceae</taxon>
        <taxon>Punica</taxon>
    </lineage>
</organism>
<reference evidence="11" key="1">
    <citation type="journal article" date="2017" name="Plant J.">
        <title>The pomegranate (Punica granatum L.) genome and the genomics of punicalagin biosynthesis.</title>
        <authorList>
            <person name="Qin G."/>
            <person name="Xu C."/>
            <person name="Ming R."/>
            <person name="Tang H."/>
            <person name="Guyot R."/>
            <person name="Kramer E.M."/>
            <person name="Hu Y."/>
            <person name="Yi X."/>
            <person name="Qi Y."/>
            <person name="Xu X."/>
            <person name="Gao Z."/>
            <person name="Pan H."/>
            <person name="Jian J."/>
            <person name="Tian Y."/>
            <person name="Yue Z."/>
            <person name="Xu Y."/>
        </authorList>
    </citation>
    <scope>NUCLEOTIDE SEQUENCE [LARGE SCALE GENOMIC DNA]</scope>
    <source>
        <strain evidence="11">cv. Dabenzi</strain>
    </source>
</reference>
<accession>A0A218W1Y9</accession>
<dbReference type="PANTHER" id="PTHR24223:SF108">
    <property type="entry name" value="ABC TRANSPORTER C FAMILY MEMBER 8"/>
    <property type="match status" value="1"/>
</dbReference>
<keyword evidence="5 8" id="KW-1133">Transmembrane helix</keyword>
<dbReference type="GO" id="GO:0140359">
    <property type="term" value="F:ABC-type transporter activity"/>
    <property type="evidence" value="ECO:0007669"/>
    <property type="project" value="InterPro"/>
</dbReference>
<keyword evidence="4" id="KW-0067">ATP-binding</keyword>
<feature type="compositionally biased region" description="Polar residues" evidence="7">
    <location>
        <begin position="379"/>
        <end position="388"/>
    </location>
</feature>
<protein>
    <recommendedName>
        <fullName evidence="9">ABC transmembrane type-1 domain-containing protein</fullName>
    </recommendedName>
</protein>
<dbReference type="Gene3D" id="1.20.1560.10">
    <property type="entry name" value="ABC transporter type 1, transmembrane domain"/>
    <property type="match status" value="1"/>
</dbReference>
<feature type="domain" description="ABC transmembrane type-1" evidence="9">
    <location>
        <begin position="119"/>
        <end position="217"/>
    </location>
</feature>
<feature type="transmembrane region" description="Helical" evidence="8">
    <location>
        <begin position="144"/>
        <end position="167"/>
    </location>
</feature>
<evidence type="ECO:0000256" key="4">
    <source>
        <dbReference type="ARBA" id="ARBA00022840"/>
    </source>
</evidence>
<dbReference type="Proteomes" id="UP000197138">
    <property type="component" value="Unassembled WGS sequence"/>
</dbReference>
<evidence type="ECO:0000256" key="5">
    <source>
        <dbReference type="ARBA" id="ARBA00022989"/>
    </source>
</evidence>
<name>A0A218W1Y9_PUNGR</name>
<evidence type="ECO:0000256" key="3">
    <source>
        <dbReference type="ARBA" id="ARBA00022741"/>
    </source>
</evidence>
<comment type="caution">
    <text evidence="10">The sequence shown here is derived from an EMBL/GenBank/DDBJ whole genome shotgun (WGS) entry which is preliminary data.</text>
</comment>
<dbReference type="AlphaFoldDB" id="A0A218W1Y9"/>
<dbReference type="InterPro" id="IPR050173">
    <property type="entry name" value="ABC_transporter_C-like"/>
</dbReference>
<dbReference type="PROSITE" id="PS50929">
    <property type="entry name" value="ABC_TM1F"/>
    <property type="match status" value="1"/>
</dbReference>
<dbReference type="Gene3D" id="3.40.50.300">
    <property type="entry name" value="P-loop containing nucleotide triphosphate hydrolases"/>
    <property type="match status" value="2"/>
</dbReference>
<dbReference type="InterPro" id="IPR036640">
    <property type="entry name" value="ABC1_TM_sf"/>
</dbReference>
<dbReference type="EMBL" id="MTKT01005554">
    <property type="protein sequence ID" value="OWM66330.1"/>
    <property type="molecule type" value="Genomic_DNA"/>
</dbReference>
<gene>
    <name evidence="10" type="ORF">CDL15_Pgr013547</name>
</gene>
<keyword evidence="3" id="KW-0547">Nucleotide-binding</keyword>
<dbReference type="PANTHER" id="PTHR24223">
    <property type="entry name" value="ATP-BINDING CASSETTE SUB-FAMILY C"/>
    <property type="match status" value="1"/>
</dbReference>
<evidence type="ECO:0000313" key="10">
    <source>
        <dbReference type="EMBL" id="OWM66330.1"/>
    </source>
</evidence>
<dbReference type="GO" id="GO:0016020">
    <property type="term" value="C:membrane"/>
    <property type="evidence" value="ECO:0007669"/>
    <property type="project" value="InterPro"/>
</dbReference>
<dbReference type="SUPFAM" id="SSF52540">
    <property type="entry name" value="P-loop containing nucleoside triphosphate hydrolases"/>
    <property type="match status" value="1"/>
</dbReference>
<keyword evidence="6 8" id="KW-0472">Membrane</keyword>
<evidence type="ECO:0000256" key="7">
    <source>
        <dbReference type="SAM" id="MobiDB-lite"/>
    </source>
</evidence>
<keyword evidence="2 8" id="KW-0812">Transmembrane</keyword>
<evidence type="ECO:0000256" key="1">
    <source>
        <dbReference type="ARBA" id="ARBA00022448"/>
    </source>
</evidence>
<evidence type="ECO:0000256" key="6">
    <source>
        <dbReference type="ARBA" id="ARBA00023136"/>
    </source>
</evidence>
<evidence type="ECO:0000259" key="9">
    <source>
        <dbReference type="PROSITE" id="PS50929"/>
    </source>
</evidence>
<dbReference type="SUPFAM" id="SSF90123">
    <property type="entry name" value="ABC transporter transmembrane region"/>
    <property type="match status" value="1"/>
</dbReference>
<evidence type="ECO:0000256" key="8">
    <source>
        <dbReference type="SAM" id="Phobius"/>
    </source>
</evidence>
<evidence type="ECO:0000256" key="2">
    <source>
        <dbReference type="ARBA" id="ARBA00022692"/>
    </source>
</evidence>
<keyword evidence="1" id="KW-0813">Transport</keyword>